<reference evidence="15" key="2">
    <citation type="submission" date="2004-02" db="EMBL/GenBank/DDBJ databases">
        <authorList>
            <consortium name="Genoscope"/>
            <consortium name="Whitehead Institute Centre for Genome Research"/>
        </authorList>
    </citation>
    <scope>NUCLEOTIDE SEQUENCE</scope>
</reference>
<organism evidence="15">
    <name type="scientific">Tetraodon nigroviridis</name>
    <name type="common">Spotted green pufferfish</name>
    <name type="synonym">Chelonodon nigroviridis</name>
    <dbReference type="NCBI Taxonomy" id="99883"/>
    <lineage>
        <taxon>Eukaryota</taxon>
        <taxon>Metazoa</taxon>
        <taxon>Chordata</taxon>
        <taxon>Craniata</taxon>
        <taxon>Vertebrata</taxon>
        <taxon>Euteleostomi</taxon>
        <taxon>Actinopterygii</taxon>
        <taxon>Neopterygii</taxon>
        <taxon>Teleostei</taxon>
        <taxon>Neoteleostei</taxon>
        <taxon>Acanthomorphata</taxon>
        <taxon>Eupercaria</taxon>
        <taxon>Tetraodontiformes</taxon>
        <taxon>Tetradontoidea</taxon>
        <taxon>Tetraodontidae</taxon>
        <taxon>Tetraodon</taxon>
    </lineage>
</organism>
<dbReference type="PROSITE" id="PS50918">
    <property type="entry name" value="WWE"/>
    <property type="match status" value="2"/>
</dbReference>
<evidence type="ECO:0000256" key="1">
    <source>
        <dbReference type="ARBA" id="ARBA00000900"/>
    </source>
</evidence>
<dbReference type="EC" id="2.3.2.27" evidence="11"/>
<evidence type="ECO:0000259" key="13">
    <source>
        <dbReference type="PROSITE" id="PS50089"/>
    </source>
</evidence>
<dbReference type="GO" id="GO:0008270">
    <property type="term" value="F:zinc ion binding"/>
    <property type="evidence" value="ECO:0007669"/>
    <property type="project" value="UniProtKB-KW"/>
</dbReference>
<keyword evidence="5 11" id="KW-0479">Metal-binding</keyword>
<dbReference type="InterPro" id="IPR018123">
    <property type="entry name" value="WWE-dom_subgr"/>
</dbReference>
<dbReference type="CDD" id="cd16671">
    <property type="entry name" value="RING-H2_DTX1_4"/>
    <property type="match status" value="1"/>
</dbReference>
<dbReference type="FunFam" id="3.30.40.10:FF:000097">
    <property type="entry name" value="E3 ubiquitin-protein ligase DTX4"/>
    <property type="match status" value="1"/>
</dbReference>
<feature type="region of interest" description="Disordered" evidence="12">
    <location>
        <begin position="285"/>
        <end position="320"/>
    </location>
</feature>
<dbReference type="GO" id="GO:0005737">
    <property type="term" value="C:cytoplasm"/>
    <property type="evidence" value="ECO:0007669"/>
    <property type="project" value="UniProtKB-SubCell"/>
</dbReference>
<dbReference type="Gene3D" id="3.30.40.10">
    <property type="entry name" value="Zinc/RING finger domain, C3HC4 (zinc finger)"/>
    <property type="match status" value="1"/>
</dbReference>
<feature type="domain" description="WWE" evidence="14">
    <location>
        <begin position="14"/>
        <end position="94"/>
    </location>
</feature>
<dbReference type="InterPro" id="IPR039396">
    <property type="entry name" value="Deltex_C"/>
</dbReference>
<dbReference type="InterPro" id="IPR037197">
    <property type="entry name" value="WWE_dom_sf"/>
</dbReference>
<dbReference type="GO" id="GO:0016567">
    <property type="term" value="P:protein ubiquitination"/>
    <property type="evidence" value="ECO:0007669"/>
    <property type="project" value="UniProtKB-UniRule"/>
</dbReference>
<feature type="non-terminal residue" evidence="15">
    <location>
        <position position="1"/>
    </location>
</feature>
<dbReference type="Pfam" id="PF18102">
    <property type="entry name" value="DTC"/>
    <property type="match status" value="1"/>
</dbReference>
<dbReference type="PANTHER" id="PTHR12622">
    <property type="entry name" value="DELTEX-RELATED"/>
    <property type="match status" value="1"/>
</dbReference>
<evidence type="ECO:0000256" key="9">
    <source>
        <dbReference type="ARBA" id="ARBA00022976"/>
    </source>
</evidence>
<dbReference type="SMART" id="SM00678">
    <property type="entry name" value="WWE"/>
    <property type="match status" value="2"/>
</dbReference>
<evidence type="ECO:0000256" key="8">
    <source>
        <dbReference type="ARBA" id="ARBA00022833"/>
    </source>
</evidence>
<dbReference type="SMART" id="SM00184">
    <property type="entry name" value="RING"/>
    <property type="match status" value="1"/>
</dbReference>
<evidence type="ECO:0000256" key="7">
    <source>
        <dbReference type="ARBA" id="ARBA00022771"/>
    </source>
</evidence>
<dbReference type="CDD" id="cd09633">
    <property type="entry name" value="Deltex_C"/>
    <property type="match status" value="1"/>
</dbReference>
<comment type="catalytic activity">
    <reaction evidence="1 11">
        <text>S-ubiquitinyl-[E2 ubiquitin-conjugating enzyme]-L-cysteine + [acceptor protein]-L-lysine = [E2 ubiquitin-conjugating enzyme]-L-cysteine + N(6)-ubiquitinyl-[acceptor protein]-L-lysine.</text>
        <dbReference type="EC" id="2.3.2.27"/>
    </reaction>
</comment>
<keyword evidence="9" id="KW-0914">Notch signaling pathway</keyword>
<keyword evidence="11" id="KW-0963">Cytoplasm</keyword>
<dbReference type="InterPro" id="IPR004170">
    <property type="entry name" value="WWE_dom"/>
</dbReference>
<dbReference type="GO" id="GO:0007219">
    <property type="term" value="P:Notch signaling pathway"/>
    <property type="evidence" value="ECO:0007669"/>
    <property type="project" value="UniProtKB-KW"/>
</dbReference>
<feature type="compositionally biased region" description="Polar residues" evidence="12">
    <location>
        <begin position="311"/>
        <end position="320"/>
    </location>
</feature>
<accession>Q4T1U9</accession>
<dbReference type="OrthoDB" id="2449614at2759"/>
<dbReference type="SUPFAM" id="SSF57850">
    <property type="entry name" value="RING/U-box"/>
    <property type="match status" value="1"/>
</dbReference>
<feature type="compositionally biased region" description="Polar residues" evidence="12">
    <location>
        <begin position="285"/>
        <end position="301"/>
    </location>
</feature>
<dbReference type="InterPro" id="IPR039398">
    <property type="entry name" value="Deltex_fam"/>
</dbReference>
<dbReference type="GO" id="GO:0061630">
    <property type="term" value="F:ubiquitin protein ligase activity"/>
    <property type="evidence" value="ECO:0007669"/>
    <property type="project" value="UniProtKB-UniRule"/>
</dbReference>
<dbReference type="FunFam" id="3.30.390.130:FF:000001">
    <property type="entry name" value="Probable E3 ubiquitin-protein ligase DTX3"/>
    <property type="match status" value="1"/>
</dbReference>
<dbReference type="KEGG" id="tng:GSTEN00008634G001"/>
<dbReference type="Gene3D" id="3.30.720.50">
    <property type="match status" value="2"/>
</dbReference>
<dbReference type="AlphaFoldDB" id="Q4T1U9"/>
<comment type="similarity">
    <text evidence="3 11">Belongs to the Deltex family.</text>
</comment>
<dbReference type="InterPro" id="IPR001841">
    <property type="entry name" value="Znf_RING"/>
</dbReference>
<protein>
    <recommendedName>
        <fullName evidence="11">E3 ubiquitin-protein ligase</fullName>
        <ecNumber evidence="11">2.3.2.27</ecNumber>
    </recommendedName>
</protein>
<evidence type="ECO:0000256" key="2">
    <source>
        <dbReference type="ARBA" id="ARBA00004906"/>
    </source>
</evidence>
<dbReference type="InterPro" id="IPR039399">
    <property type="entry name" value="Deltex_C_sf"/>
</dbReference>
<gene>
    <name evidence="15" type="ORF">GSTENG00008634001</name>
</gene>
<dbReference type="PROSITE" id="PS50089">
    <property type="entry name" value="ZF_RING_2"/>
    <property type="match status" value="1"/>
</dbReference>
<keyword evidence="8 11" id="KW-0862">Zinc</keyword>
<feature type="domain" description="WWE" evidence="14">
    <location>
        <begin position="125"/>
        <end position="201"/>
    </location>
</feature>
<dbReference type="SUPFAM" id="SSF117839">
    <property type="entry name" value="WWE domain"/>
    <property type="match status" value="2"/>
</dbReference>
<evidence type="ECO:0000256" key="4">
    <source>
        <dbReference type="ARBA" id="ARBA00022679"/>
    </source>
</evidence>
<proteinExistence type="inferred from homology"/>
<evidence type="ECO:0000256" key="12">
    <source>
        <dbReference type="SAM" id="MobiDB-lite"/>
    </source>
</evidence>
<evidence type="ECO:0000256" key="11">
    <source>
        <dbReference type="RuleBase" id="RU367105"/>
    </source>
</evidence>
<dbReference type="InterPro" id="IPR013083">
    <property type="entry name" value="Znf_RING/FYVE/PHD"/>
</dbReference>
<feature type="domain" description="RING-type" evidence="13">
    <location>
        <begin position="484"/>
        <end position="545"/>
    </location>
</feature>
<name>Q4T1U9_TETNG</name>
<evidence type="ECO:0000256" key="10">
    <source>
        <dbReference type="PROSITE-ProRule" id="PRU00175"/>
    </source>
</evidence>
<dbReference type="UniPathway" id="UPA00143"/>
<evidence type="ECO:0000256" key="5">
    <source>
        <dbReference type="ARBA" id="ARBA00022723"/>
    </source>
</evidence>
<dbReference type="EMBL" id="CAAE01010467">
    <property type="protein sequence ID" value="CAF93133.1"/>
    <property type="molecule type" value="Genomic_DNA"/>
</dbReference>
<reference evidence="15" key="1">
    <citation type="journal article" date="2004" name="Nature">
        <title>Genome duplication in the teleost fish Tetraodon nigroviridis reveals the early vertebrate proto-karyotype.</title>
        <authorList>
            <person name="Jaillon O."/>
            <person name="Aury J.-M."/>
            <person name="Brunet F."/>
            <person name="Petit J.-L."/>
            <person name="Stange-Thomann N."/>
            <person name="Mauceli E."/>
            <person name="Bouneau L."/>
            <person name="Fischer C."/>
            <person name="Ozouf-Costaz C."/>
            <person name="Bernot A."/>
            <person name="Nicaud S."/>
            <person name="Jaffe D."/>
            <person name="Fisher S."/>
            <person name="Lutfalla G."/>
            <person name="Dossat C."/>
            <person name="Segurens B."/>
            <person name="Dasilva C."/>
            <person name="Salanoubat M."/>
            <person name="Levy M."/>
            <person name="Boudet N."/>
            <person name="Castellano S."/>
            <person name="Anthouard V."/>
            <person name="Jubin C."/>
            <person name="Castelli V."/>
            <person name="Katinka M."/>
            <person name="Vacherie B."/>
            <person name="Biemont C."/>
            <person name="Skalli Z."/>
            <person name="Cattolico L."/>
            <person name="Poulain J."/>
            <person name="De Berardinis V."/>
            <person name="Cruaud C."/>
            <person name="Duprat S."/>
            <person name="Brottier P."/>
            <person name="Coutanceau J.-P."/>
            <person name="Gouzy J."/>
            <person name="Parra G."/>
            <person name="Lardier G."/>
            <person name="Chapple C."/>
            <person name="McKernan K.J."/>
            <person name="McEwan P."/>
            <person name="Bosak S."/>
            <person name="Kellis M."/>
            <person name="Volff J.-N."/>
            <person name="Guigo R."/>
            <person name="Zody M.C."/>
            <person name="Mesirov J."/>
            <person name="Lindblad-Toh K."/>
            <person name="Birren B."/>
            <person name="Nusbaum C."/>
            <person name="Kahn D."/>
            <person name="Robinson-Rechavi M."/>
            <person name="Laudet V."/>
            <person name="Schachter V."/>
            <person name="Quetier F."/>
            <person name="Saurin W."/>
            <person name="Scarpelli C."/>
            <person name="Wincker P."/>
            <person name="Lander E.S."/>
            <person name="Weissenbach J."/>
            <person name="Roest Crollius H."/>
        </authorList>
    </citation>
    <scope>NUCLEOTIDE SEQUENCE [LARGE SCALE GENOMIC DNA]</scope>
</reference>
<evidence type="ECO:0000256" key="3">
    <source>
        <dbReference type="ARBA" id="ARBA00009413"/>
    </source>
</evidence>
<keyword evidence="7 10" id="KW-0863">Zinc-finger</keyword>
<keyword evidence="6" id="KW-0677">Repeat</keyword>
<comment type="caution">
    <text evidence="15">The sequence shown here is derived from an EMBL/GenBank/DDBJ whole genome shotgun (WGS) entry which is preliminary data.</text>
</comment>
<dbReference type="Gene3D" id="3.30.390.130">
    <property type="match status" value="1"/>
</dbReference>
<evidence type="ECO:0000313" key="15">
    <source>
        <dbReference type="EMBL" id="CAF93133.1"/>
    </source>
</evidence>
<evidence type="ECO:0000259" key="14">
    <source>
        <dbReference type="PROSITE" id="PS50918"/>
    </source>
</evidence>
<comment type="pathway">
    <text evidence="2 11">Protein modification; protein ubiquitination.</text>
</comment>
<sequence length="688" mass="74870">MARPGSGLLVPVNGLGYPPQNMARVVVWEWLNEHGRWRPYSAAVCHHIENVQKGDARGSVVLGQVDGQLSPYVIDLQSMHQFRQDTGRLVSMATAPNSEGRPAVGEVVLRKAAVLVGTMRPVQRNFYEPSSAPGKGVVWEWENDNGSWTPYDMEICVTIQNAYEKQHPWLDLTSLGFCYLIDFNSMSQTNKQSQRKRRLRRRMDLAYPLIMGSIPKSQSWPVGASSGQPCSCQQCILVNSTRAASNAILASQQRKIYNGAAGSAGTAGTLTMVRQSNTFAGTSLWSATAASPGPNNNNNISTGGGQAKADQVQSPLSSSNFPCSPVMASLSSTHGHHALTINGQNNLNRPGTQRITVATARGAIPPGPRPCSVRRGAGRNDGVPAAWVPALPVKNLTGSGPFHPALAGMTGILMCAAGLPVCLTRAPKPILHPPPISKSDMKPVLGVNGMCRKTKKKHLRRGKNPEDVVKRYTEKIKVLPDEDCTICMERLHMSSGYEGILQHKGLKPELVGKLGKCGHMYHLLCLVAMYNNGNKDGSLQCPTCKTIYGEKTGTQPPGKMEYHVIPHCLPGYPDSKSIRIVYDIPAGIQTNEHPNPGKKFSARGFPRHCYLPDNEKGRKVLKLLIMAWDRRLIFTIGTSSTTGESDTVVWNEIHHKTEFGSNLTGHGYPDPNYLDNVLTELSAQGVSE</sequence>
<evidence type="ECO:0000256" key="6">
    <source>
        <dbReference type="ARBA" id="ARBA00022737"/>
    </source>
</evidence>
<dbReference type="FunFam" id="3.30.720.50:FF:000005">
    <property type="entry name" value="Probable E3 ubiquitin-protein ligase DTX2"/>
    <property type="match status" value="1"/>
</dbReference>
<dbReference type="Pfam" id="PF02825">
    <property type="entry name" value="WWE"/>
    <property type="match status" value="2"/>
</dbReference>
<comment type="subcellular location">
    <subcellularLocation>
        <location evidence="11">Cytoplasm</location>
    </subcellularLocation>
</comment>
<keyword evidence="4 11" id="KW-0808">Transferase</keyword>